<protein>
    <submittedName>
        <fullName evidence="2">Uncharacterized protein</fullName>
    </submittedName>
</protein>
<reference evidence="2" key="2">
    <citation type="submission" date="2023-06" db="EMBL/GenBank/DDBJ databases">
        <authorList>
            <consortium name="Lawrence Berkeley National Laboratory"/>
            <person name="Haridas S."/>
            <person name="Hensen N."/>
            <person name="Bonometti L."/>
            <person name="Westerberg I."/>
            <person name="Brannstrom I.O."/>
            <person name="Guillou S."/>
            <person name="Cros-Aarteil S."/>
            <person name="Calhoun S."/>
            <person name="Kuo A."/>
            <person name="Mondo S."/>
            <person name="Pangilinan J."/>
            <person name="Riley R."/>
            <person name="Labutti K."/>
            <person name="Andreopoulos B."/>
            <person name="Lipzen A."/>
            <person name="Chen C."/>
            <person name="Yanf M."/>
            <person name="Daum C."/>
            <person name="Ng V."/>
            <person name="Clum A."/>
            <person name="Steindorff A."/>
            <person name="Ohm R."/>
            <person name="Martin F."/>
            <person name="Silar P."/>
            <person name="Natvig D."/>
            <person name="Lalanne C."/>
            <person name="Gautier V."/>
            <person name="Ament-Velasquez S.L."/>
            <person name="Kruys A."/>
            <person name="Hutchinson M.I."/>
            <person name="Powell A.J."/>
            <person name="Barry K."/>
            <person name="Miller A.N."/>
            <person name="Grigoriev I.V."/>
            <person name="Debuchy R."/>
            <person name="Gladieux P."/>
            <person name="Thoren M.H."/>
            <person name="Johannesson H."/>
        </authorList>
    </citation>
    <scope>NUCLEOTIDE SEQUENCE</scope>
    <source>
        <strain evidence="2">CBS 955.72</strain>
    </source>
</reference>
<comment type="caution">
    <text evidence="2">The sequence shown here is derived from an EMBL/GenBank/DDBJ whole genome shotgun (WGS) entry which is preliminary data.</text>
</comment>
<accession>A0AAJ0MFJ8</accession>
<name>A0AAJ0MFJ8_9PEZI</name>
<proteinExistence type="predicted"/>
<evidence type="ECO:0000313" key="2">
    <source>
        <dbReference type="EMBL" id="KAK3356830.1"/>
    </source>
</evidence>
<evidence type="ECO:0000256" key="1">
    <source>
        <dbReference type="SAM" id="MobiDB-lite"/>
    </source>
</evidence>
<dbReference type="AlphaFoldDB" id="A0AAJ0MFJ8"/>
<organism evidence="2 3">
    <name type="scientific">Lasiosphaeria hispida</name>
    <dbReference type="NCBI Taxonomy" id="260671"/>
    <lineage>
        <taxon>Eukaryota</taxon>
        <taxon>Fungi</taxon>
        <taxon>Dikarya</taxon>
        <taxon>Ascomycota</taxon>
        <taxon>Pezizomycotina</taxon>
        <taxon>Sordariomycetes</taxon>
        <taxon>Sordariomycetidae</taxon>
        <taxon>Sordariales</taxon>
        <taxon>Lasiosphaeriaceae</taxon>
        <taxon>Lasiosphaeria</taxon>
    </lineage>
</organism>
<sequence length="521" mass="58921">MFWQHPVRNTFYIFMFTQTGLVASRDTTAQVDSISGAAQFASAPNPTMPFKRIRIATDQDINRSYPVLAAIIENPELALSVEELVVDALVWPRRRYCSFGEPEEVQPMSVNLTTHARLQEYVRSISLDKAITQQMLDALAWKIAGGAAPTTESGPGPDTFASTVTVLLLSLCKNISVFHAYFEWHRIIAEFLLKNNYNLLPQPALQQLKHVRIATVKPEDEREYDRAELLEHFRFFGRLPAMEFLEEVGVMEYQMEREIAPPGTSNIRKLHLIHVDIGSTTVAFMIRSPKNLEEFKLSLGGLSCHDGASAAVVPKTLGKALLEHKAALKSLDMDLESALSFIPSDYEKEDARDPDEYDEDEDEDEDEEHYAIDSYYRLDEAIGNQRPLWTEHLPNTREYGYTIGSLHDFESMAHLAITISALLGPSSHPAPFRLVDALPPSLTSLHLYGYTRGHSGVYDEHVDELLKQRAERFPLLVELRGVEEPIILGVKTWDRGGSEKEMAEVRESFTLDLAELDWEEV</sequence>
<dbReference type="Proteomes" id="UP001275084">
    <property type="component" value="Unassembled WGS sequence"/>
</dbReference>
<reference evidence="2" key="1">
    <citation type="journal article" date="2023" name="Mol. Phylogenet. Evol.">
        <title>Genome-scale phylogeny and comparative genomics of the fungal order Sordariales.</title>
        <authorList>
            <person name="Hensen N."/>
            <person name="Bonometti L."/>
            <person name="Westerberg I."/>
            <person name="Brannstrom I.O."/>
            <person name="Guillou S."/>
            <person name="Cros-Aarteil S."/>
            <person name="Calhoun S."/>
            <person name="Haridas S."/>
            <person name="Kuo A."/>
            <person name="Mondo S."/>
            <person name="Pangilinan J."/>
            <person name="Riley R."/>
            <person name="LaButti K."/>
            <person name="Andreopoulos B."/>
            <person name="Lipzen A."/>
            <person name="Chen C."/>
            <person name="Yan M."/>
            <person name="Daum C."/>
            <person name="Ng V."/>
            <person name="Clum A."/>
            <person name="Steindorff A."/>
            <person name="Ohm R.A."/>
            <person name="Martin F."/>
            <person name="Silar P."/>
            <person name="Natvig D.O."/>
            <person name="Lalanne C."/>
            <person name="Gautier V."/>
            <person name="Ament-Velasquez S.L."/>
            <person name="Kruys A."/>
            <person name="Hutchinson M.I."/>
            <person name="Powell A.J."/>
            <person name="Barry K."/>
            <person name="Miller A.N."/>
            <person name="Grigoriev I.V."/>
            <person name="Debuchy R."/>
            <person name="Gladieux P."/>
            <person name="Hiltunen Thoren M."/>
            <person name="Johannesson H."/>
        </authorList>
    </citation>
    <scope>NUCLEOTIDE SEQUENCE</scope>
    <source>
        <strain evidence="2">CBS 955.72</strain>
    </source>
</reference>
<gene>
    <name evidence="2" type="ORF">B0T25DRAFT_537501</name>
</gene>
<feature type="region of interest" description="Disordered" evidence="1">
    <location>
        <begin position="344"/>
        <end position="369"/>
    </location>
</feature>
<keyword evidence="3" id="KW-1185">Reference proteome</keyword>
<evidence type="ECO:0000313" key="3">
    <source>
        <dbReference type="Proteomes" id="UP001275084"/>
    </source>
</evidence>
<feature type="compositionally biased region" description="Acidic residues" evidence="1">
    <location>
        <begin position="352"/>
        <end position="368"/>
    </location>
</feature>
<dbReference type="EMBL" id="JAUIQD010000003">
    <property type="protein sequence ID" value="KAK3356830.1"/>
    <property type="molecule type" value="Genomic_DNA"/>
</dbReference>